<organism evidence="3 4">
    <name type="scientific">Brassica carinata</name>
    <name type="common">Ethiopian mustard</name>
    <name type="synonym">Abyssinian cabbage</name>
    <dbReference type="NCBI Taxonomy" id="52824"/>
    <lineage>
        <taxon>Eukaryota</taxon>
        <taxon>Viridiplantae</taxon>
        <taxon>Streptophyta</taxon>
        <taxon>Embryophyta</taxon>
        <taxon>Tracheophyta</taxon>
        <taxon>Spermatophyta</taxon>
        <taxon>Magnoliopsida</taxon>
        <taxon>eudicotyledons</taxon>
        <taxon>Gunneridae</taxon>
        <taxon>Pentapetalae</taxon>
        <taxon>rosids</taxon>
        <taxon>malvids</taxon>
        <taxon>Brassicales</taxon>
        <taxon>Brassicaceae</taxon>
        <taxon>Brassiceae</taxon>
        <taxon>Brassica</taxon>
    </lineage>
</organism>
<reference evidence="3 4" key="1">
    <citation type="submission" date="2020-02" db="EMBL/GenBank/DDBJ databases">
        <authorList>
            <person name="Ma Q."/>
            <person name="Huang Y."/>
            <person name="Song X."/>
            <person name="Pei D."/>
        </authorList>
    </citation>
    <scope>NUCLEOTIDE SEQUENCE [LARGE SCALE GENOMIC DNA]</scope>
    <source>
        <strain evidence="3">Sxm20200214</strain>
        <tissue evidence="3">Leaf</tissue>
    </source>
</reference>
<sequence>MTVGRGRLKVALLAFVDVDIMERDDHPEHHRHRQASKSMNTPLVATQNKTVPNTAVHDFTDHNTDIVHNSPDHKSEGDQEMDAMEHDIDIVRDSLVHNSEGDQVESIFIRTIRHSPQVNRIITDEHKDTDNNPPTDQVEPVLSGTTSRPQQVTEVVTDEQNATDNQHPPEQDVHVMDTDVHQEPQSPIITQNVIDNDLRDEIQTTPAREETNQKTADTRTFGTLYPGFTTKSSFKMYTERRLDNQEKQIDQALLQIQMLLEAKKNIGGNNDDSALTT</sequence>
<name>A0A8X7W5Q3_BRACI</name>
<evidence type="ECO:0000313" key="3">
    <source>
        <dbReference type="EMBL" id="KAG2323567.1"/>
    </source>
</evidence>
<dbReference type="AlphaFoldDB" id="A0A8X7W5Q3"/>
<gene>
    <name evidence="3" type="ORF">Bca52824_016780</name>
</gene>
<proteinExistence type="predicted"/>
<dbReference type="EMBL" id="JAAMPC010000003">
    <property type="protein sequence ID" value="KAG2323567.1"/>
    <property type="molecule type" value="Genomic_DNA"/>
</dbReference>
<protein>
    <submittedName>
        <fullName evidence="3">Uncharacterized protein</fullName>
    </submittedName>
</protein>
<accession>A0A8X7W5Q3</accession>
<evidence type="ECO:0000256" key="1">
    <source>
        <dbReference type="SAM" id="Coils"/>
    </source>
</evidence>
<feature type="coiled-coil region" evidence="1">
    <location>
        <begin position="235"/>
        <end position="262"/>
    </location>
</feature>
<keyword evidence="4" id="KW-1185">Reference proteome</keyword>
<dbReference type="Proteomes" id="UP000886595">
    <property type="component" value="Unassembled WGS sequence"/>
</dbReference>
<feature type="region of interest" description="Disordered" evidence="2">
    <location>
        <begin position="123"/>
        <end position="151"/>
    </location>
</feature>
<comment type="caution">
    <text evidence="3">The sequence shown here is derived from an EMBL/GenBank/DDBJ whole genome shotgun (WGS) entry which is preliminary data.</text>
</comment>
<evidence type="ECO:0000313" key="4">
    <source>
        <dbReference type="Proteomes" id="UP000886595"/>
    </source>
</evidence>
<keyword evidence="1" id="KW-0175">Coiled coil</keyword>
<evidence type="ECO:0000256" key="2">
    <source>
        <dbReference type="SAM" id="MobiDB-lite"/>
    </source>
</evidence>